<dbReference type="PATRIC" id="fig|742733.3.peg.972"/>
<name>G5HEU2_9FIRM</name>
<gene>
    <name evidence="2" type="ORF">HMPREF9469_00965</name>
</gene>
<dbReference type="Pfam" id="PF16467">
    <property type="entry name" value="DUF5048"/>
    <property type="match status" value="1"/>
</dbReference>
<feature type="domain" description="DUF5048" evidence="1">
    <location>
        <begin position="366"/>
        <end position="468"/>
    </location>
</feature>
<organism evidence="2 3">
    <name type="scientific">[Clostridium] citroniae WAL-17108</name>
    <dbReference type="NCBI Taxonomy" id="742733"/>
    <lineage>
        <taxon>Bacteria</taxon>
        <taxon>Bacillati</taxon>
        <taxon>Bacillota</taxon>
        <taxon>Clostridia</taxon>
        <taxon>Lachnospirales</taxon>
        <taxon>Lachnospiraceae</taxon>
        <taxon>Enterocloster</taxon>
    </lineage>
</organism>
<dbReference type="Proteomes" id="UP000003763">
    <property type="component" value="Unassembled WGS sequence"/>
</dbReference>
<reference evidence="2 3" key="1">
    <citation type="submission" date="2011-08" db="EMBL/GenBank/DDBJ databases">
        <title>The Genome Sequence of Clostridium citroniae WAL-17108.</title>
        <authorList>
            <consortium name="The Broad Institute Genome Sequencing Platform"/>
            <person name="Earl A."/>
            <person name="Ward D."/>
            <person name="Feldgarden M."/>
            <person name="Gevers D."/>
            <person name="Finegold S.M."/>
            <person name="Summanen P.H."/>
            <person name="Molitoris D.R."/>
            <person name="Vaisanen M.L."/>
            <person name="Daigneault M."/>
            <person name="Allen-Vercoe E."/>
            <person name="Young S.K."/>
            <person name="Zeng Q."/>
            <person name="Gargeya S."/>
            <person name="Fitzgerald M."/>
            <person name="Haas B."/>
            <person name="Abouelleil A."/>
            <person name="Alvarado L."/>
            <person name="Arachchi H.M."/>
            <person name="Berlin A."/>
            <person name="Brown A."/>
            <person name="Chapman S.B."/>
            <person name="Chen Z."/>
            <person name="Dunbar C."/>
            <person name="Freedman E."/>
            <person name="Gearin G."/>
            <person name="Gellesch M."/>
            <person name="Goldberg J."/>
            <person name="Griggs A."/>
            <person name="Gujja S."/>
            <person name="Heiman D."/>
            <person name="Howarth C."/>
            <person name="Larson L."/>
            <person name="Lui A."/>
            <person name="MacDonald P.J.P."/>
            <person name="Montmayeur A."/>
            <person name="Murphy C."/>
            <person name="Neiman D."/>
            <person name="Pearson M."/>
            <person name="Priest M."/>
            <person name="Roberts A."/>
            <person name="Saif S."/>
            <person name="Shea T."/>
            <person name="Shenoy N."/>
            <person name="Sisk P."/>
            <person name="Stolte C."/>
            <person name="Sykes S."/>
            <person name="Wortman J."/>
            <person name="Nusbaum C."/>
            <person name="Birren B."/>
        </authorList>
    </citation>
    <scope>NUCLEOTIDE SEQUENCE [LARGE SCALE GENOMIC DNA]</scope>
    <source>
        <strain evidence="2 3">WAL-17108</strain>
    </source>
</reference>
<dbReference type="RefSeq" id="WP_007859726.1">
    <property type="nucleotide sequence ID" value="NZ_JH376420.1"/>
</dbReference>
<dbReference type="HOGENOM" id="CLU_466031_0_0_9"/>
<evidence type="ECO:0000313" key="2">
    <source>
        <dbReference type="EMBL" id="EHF00051.1"/>
    </source>
</evidence>
<dbReference type="InterPro" id="IPR032489">
    <property type="entry name" value="DUF5048"/>
</dbReference>
<evidence type="ECO:0000313" key="3">
    <source>
        <dbReference type="Proteomes" id="UP000003763"/>
    </source>
</evidence>
<accession>G5HEU2</accession>
<proteinExistence type="predicted"/>
<sequence length="472" mass="53586">MTDITQAQRDIIYQSDWVLHSKVEILNRNFKIINYVEGNLLDDKYSIDADSDMRRTYDCSLAVTDASFILDQNSWVWLDNYVRPYVGIEHLRSGEIIWNLMGTYVPTNVSYDDAESYSLSLECGDLIATINGDRGGHLEGLSTKIEAGTDAYKALVGTLKEIGISKYIIEDVDFEIPYDLEFNANVTAYEILDEIRNLYSGYEMGFDIYGTFFFRKIPQRFEDNITLDYTQLRPLVINEGRSTSLTGIYNHIQVWGQIIETDRYVNASALSGDTYNISLDGIASLSDLDNFEKIAFKINTTNPANAAISINGLEKLLIVDDSGNPLPAQTLPTGTDGVFKYRRKDKSMYYLGQYQVFGEAYDENPDSPFRIDALGKELLLVCEGSDFDNIYSNDLANQRARYEIYNHTVLSTSLDLNLVSIPWLDVNQKISYISQNELEEKQYIVKSISGSTTDAEMSISCISFYPTYKYNI</sequence>
<evidence type="ECO:0000259" key="1">
    <source>
        <dbReference type="Pfam" id="PF16467"/>
    </source>
</evidence>
<dbReference type="eggNOG" id="ENOG502Z9A4">
    <property type="taxonomic scope" value="Bacteria"/>
</dbReference>
<dbReference type="EMBL" id="ADLJ01000007">
    <property type="protein sequence ID" value="EHF00051.1"/>
    <property type="molecule type" value="Genomic_DNA"/>
</dbReference>
<protein>
    <recommendedName>
        <fullName evidence="1">DUF5048 domain-containing protein</fullName>
    </recommendedName>
</protein>
<comment type="caution">
    <text evidence="2">The sequence shown here is derived from an EMBL/GenBank/DDBJ whole genome shotgun (WGS) entry which is preliminary data.</text>
</comment>
<dbReference type="AlphaFoldDB" id="G5HEU2"/>